<dbReference type="PANTHER" id="PTHR24177">
    <property type="entry name" value="CASKIN"/>
    <property type="match status" value="1"/>
</dbReference>
<accession>A0A5J5BH65</accession>
<dbReference type="GO" id="GO:0016020">
    <property type="term" value="C:membrane"/>
    <property type="evidence" value="ECO:0007669"/>
    <property type="project" value="TreeGrafter"/>
</dbReference>
<dbReference type="PANTHER" id="PTHR24177:SF292">
    <property type="entry name" value="ANKYRIN REPEAT FAMILY PROTEIN-RELATED"/>
    <property type="match status" value="1"/>
</dbReference>
<evidence type="ECO:0000256" key="1">
    <source>
        <dbReference type="SAM" id="SignalP"/>
    </source>
</evidence>
<gene>
    <name evidence="2" type="ORF">F0562_023642</name>
</gene>
<evidence type="ECO:0000313" key="3">
    <source>
        <dbReference type="Proteomes" id="UP000325577"/>
    </source>
</evidence>
<organism evidence="2 3">
    <name type="scientific">Nyssa sinensis</name>
    <dbReference type="NCBI Taxonomy" id="561372"/>
    <lineage>
        <taxon>Eukaryota</taxon>
        <taxon>Viridiplantae</taxon>
        <taxon>Streptophyta</taxon>
        <taxon>Embryophyta</taxon>
        <taxon>Tracheophyta</taxon>
        <taxon>Spermatophyta</taxon>
        <taxon>Magnoliopsida</taxon>
        <taxon>eudicotyledons</taxon>
        <taxon>Gunneridae</taxon>
        <taxon>Pentapetalae</taxon>
        <taxon>asterids</taxon>
        <taxon>Cornales</taxon>
        <taxon>Nyssaceae</taxon>
        <taxon>Nyssa</taxon>
    </lineage>
</organism>
<dbReference type="OrthoDB" id="1925304at2759"/>
<dbReference type="Proteomes" id="UP000325577">
    <property type="component" value="Linkage Group LG12"/>
</dbReference>
<dbReference type="EMBL" id="CM018035">
    <property type="protein sequence ID" value="KAA8542485.1"/>
    <property type="molecule type" value="Genomic_DNA"/>
</dbReference>
<sequence>MVCFGFCVFIVFQNLHGVGWKAIEILVPWIKDIRATKLMHREAFQLIKYLCKQAKGDVELLKFPLLFGAQHGIHEVVEKILYFYDSDAIFEIVNEENHNAFHLAKARFTMERDQNGNNVIHLVGNMARQDRPDLVSGGVLQLQRDLQWFKQMENETTAD</sequence>
<evidence type="ECO:0000313" key="2">
    <source>
        <dbReference type="EMBL" id="KAA8542485.1"/>
    </source>
</evidence>
<feature type="chain" id="PRO_5023909397" evidence="1">
    <location>
        <begin position="18"/>
        <end position="159"/>
    </location>
</feature>
<keyword evidence="3" id="KW-1185">Reference proteome</keyword>
<name>A0A5J5BH65_9ASTE</name>
<reference evidence="2 3" key="1">
    <citation type="submission" date="2019-09" db="EMBL/GenBank/DDBJ databases">
        <title>A chromosome-level genome assembly of the Chinese tupelo Nyssa sinensis.</title>
        <authorList>
            <person name="Yang X."/>
            <person name="Kang M."/>
            <person name="Yang Y."/>
            <person name="Xiong H."/>
            <person name="Wang M."/>
            <person name="Zhang Z."/>
            <person name="Wang Z."/>
            <person name="Wu H."/>
            <person name="Ma T."/>
            <person name="Liu J."/>
            <person name="Xi Z."/>
        </authorList>
    </citation>
    <scope>NUCLEOTIDE SEQUENCE [LARGE SCALE GENOMIC DNA]</scope>
    <source>
        <strain evidence="2">J267</strain>
        <tissue evidence="2">Leaf</tissue>
    </source>
</reference>
<proteinExistence type="predicted"/>
<feature type="signal peptide" evidence="1">
    <location>
        <begin position="1"/>
        <end position="17"/>
    </location>
</feature>
<keyword evidence="1" id="KW-0732">Signal</keyword>
<dbReference type="AlphaFoldDB" id="A0A5J5BH65"/>
<protein>
    <submittedName>
        <fullName evidence="2">Uncharacterized protein</fullName>
    </submittedName>
</protein>